<feature type="region of interest" description="Disordered" evidence="1">
    <location>
        <begin position="335"/>
        <end position="357"/>
    </location>
</feature>
<reference evidence="3 4" key="1">
    <citation type="submission" date="2020-12" db="EMBL/GenBank/DDBJ databases">
        <title>Whole genome sequences of gut porcine anaerobes.</title>
        <authorList>
            <person name="Kubasova T."/>
            <person name="Jahodarova E."/>
            <person name="Rychlik I."/>
        </authorList>
    </citation>
    <scope>NUCLEOTIDE SEQUENCE [LARGE SCALE GENOMIC DNA]</scope>
    <source>
        <strain evidence="3 4">An867</strain>
    </source>
</reference>
<dbReference type="InterPro" id="IPR025359">
    <property type="entry name" value="SduA_C"/>
</dbReference>
<dbReference type="RefSeq" id="WP_235322242.1">
    <property type="nucleotide sequence ID" value="NZ_JAFBIT010000001.1"/>
</dbReference>
<dbReference type="Pfam" id="PF14082">
    <property type="entry name" value="SduA_C"/>
    <property type="match status" value="1"/>
</dbReference>
<proteinExistence type="predicted"/>
<comment type="caution">
    <text evidence="3">The sequence shown here is derived from an EMBL/GenBank/DDBJ whole genome shotgun (WGS) entry which is preliminary data.</text>
</comment>
<dbReference type="EMBL" id="JAFBIT010000001">
    <property type="protein sequence ID" value="MCF2651309.1"/>
    <property type="molecule type" value="Genomic_DNA"/>
</dbReference>
<sequence>MESKFVNKKQAKGNDNIEYGEVSVLHSSSQSEITILPFFIKHSDPTRERDLCIKIARNKKTSGFSFPEVEINMREKAILALRDKLNELLALKKIPENGNFLLVRIGDEQQVDLSGLDTSDVAKALISVLENDEIVEHIDAIDFSDNLAFAFRNSIKIKSLIKAMDELEAALETEVSEQYYQEWCERNGWVFGNQYVMKDSERRISRNDNVDLLASSVVTGYRDIIELKKPTFSVLNYDSSHDSYYFSVEVSKAIGQCHRYLDVFSEEAVTGLRDNREIVAYHPRATIVVGRSNDWTDDQHRALHGLNSRMNGISILTYDHLLLQGRRLVEMLQNTQSTETEPSGLDFDFEEDDSLPF</sequence>
<feature type="compositionally biased region" description="Acidic residues" evidence="1">
    <location>
        <begin position="347"/>
        <end position="357"/>
    </location>
</feature>
<accession>A0ABS9CJI7</accession>
<evidence type="ECO:0000256" key="1">
    <source>
        <dbReference type="SAM" id="MobiDB-lite"/>
    </source>
</evidence>
<dbReference type="Proteomes" id="UP001299220">
    <property type="component" value="Unassembled WGS sequence"/>
</dbReference>
<keyword evidence="4" id="KW-1185">Reference proteome</keyword>
<feature type="domain" description="Shedu protein SduA C-terminal" evidence="2">
    <location>
        <begin position="176"/>
        <end position="322"/>
    </location>
</feature>
<gene>
    <name evidence="3" type="ORF">JQM67_01615</name>
</gene>
<organism evidence="3 4">
    <name type="scientific">Anaeromassilibacillus senegalensis</name>
    <dbReference type="NCBI Taxonomy" id="1673717"/>
    <lineage>
        <taxon>Bacteria</taxon>
        <taxon>Bacillati</taxon>
        <taxon>Bacillota</taxon>
        <taxon>Clostridia</taxon>
        <taxon>Eubacteriales</taxon>
        <taxon>Acutalibacteraceae</taxon>
        <taxon>Anaeromassilibacillus</taxon>
    </lineage>
</organism>
<name>A0ABS9CJI7_9FIRM</name>
<evidence type="ECO:0000259" key="2">
    <source>
        <dbReference type="Pfam" id="PF14082"/>
    </source>
</evidence>
<protein>
    <submittedName>
        <fullName evidence="3">DUF4263 domain-containing protein</fullName>
    </submittedName>
</protein>
<evidence type="ECO:0000313" key="3">
    <source>
        <dbReference type="EMBL" id="MCF2651309.1"/>
    </source>
</evidence>
<evidence type="ECO:0000313" key="4">
    <source>
        <dbReference type="Proteomes" id="UP001299220"/>
    </source>
</evidence>